<feature type="compositionally biased region" description="Acidic residues" evidence="2">
    <location>
        <begin position="237"/>
        <end position="249"/>
    </location>
</feature>
<feature type="compositionally biased region" description="Acidic residues" evidence="2">
    <location>
        <begin position="96"/>
        <end position="107"/>
    </location>
</feature>
<keyword evidence="5" id="KW-1185">Reference proteome</keyword>
<comment type="caution">
    <text evidence="4">The sequence shown here is derived from an EMBL/GenBank/DDBJ whole genome shotgun (WGS) entry which is preliminary data.</text>
</comment>
<feature type="compositionally biased region" description="Basic and acidic residues" evidence="2">
    <location>
        <begin position="290"/>
        <end position="303"/>
    </location>
</feature>
<feature type="region of interest" description="Disordered" evidence="2">
    <location>
        <begin position="609"/>
        <end position="685"/>
    </location>
</feature>
<dbReference type="GO" id="GO:0030686">
    <property type="term" value="C:90S preribosome"/>
    <property type="evidence" value="ECO:0007669"/>
    <property type="project" value="TreeGrafter"/>
</dbReference>
<organism evidence="4 5">
    <name type="scientific">Aristolochia fimbriata</name>
    <name type="common">White veined hardy Dutchman's pipe vine</name>
    <dbReference type="NCBI Taxonomy" id="158543"/>
    <lineage>
        <taxon>Eukaryota</taxon>
        <taxon>Viridiplantae</taxon>
        <taxon>Streptophyta</taxon>
        <taxon>Embryophyta</taxon>
        <taxon>Tracheophyta</taxon>
        <taxon>Spermatophyta</taxon>
        <taxon>Magnoliopsida</taxon>
        <taxon>Magnoliidae</taxon>
        <taxon>Piperales</taxon>
        <taxon>Aristolochiaceae</taxon>
        <taxon>Aristolochia</taxon>
    </lineage>
</organism>
<feature type="compositionally biased region" description="Basic and acidic residues" evidence="2">
    <location>
        <begin position="613"/>
        <end position="647"/>
    </location>
</feature>
<dbReference type="Pfam" id="PF12936">
    <property type="entry name" value="Kri1_C"/>
    <property type="match status" value="1"/>
</dbReference>
<feature type="region of interest" description="Disordered" evidence="2">
    <location>
        <begin position="264"/>
        <end position="303"/>
    </location>
</feature>
<dbReference type="InterPro" id="IPR024626">
    <property type="entry name" value="Kri1-like_C"/>
</dbReference>
<accession>A0AAV7FE59</accession>
<evidence type="ECO:0000313" key="5">
    <source>
        <dbReference type="Proteomes" id="UP000825729"/>
    </source>
</evidence>
<dbReference type="InterPro" id="IPR018034">
    <property type="entry name" value="Kri1"/>
</dbReference>
<evidence type="ECO:0000313" key="4">
    <source>
        <dbReference type="EMBL" id="KAG9459487.1"/>
    </source>
</evidence>
<feature type="compositionally biased region" description="Acidic residues" evidence="2">
    <location>
        <begin position="436"/>
        <end position="504"/>
    </location>
</feature>
<evidence type="ECO:0000256" key="2">
    <source>
        <dbReference type="SAM" id="MobiDB-lite"/>
    </source>
</evidence>
<proteinExistence type="inferred from homology"/>
<sequence length="685" mass="80318">MGLNLFEGSDDEEDISNIEINKEFARRFEHNKKREDLQRFEELRKKGRIPDSEESSEESDEEEDLAKKDLQFYEALVRVKKNDPIINQKDVRFFDSDEEDEKSEETDENKQRKKKEKPMYLKDVMAKQLIEDGPEFSENLPKTHIKSYAEEQEEVRKAFLDAAQEAFNVDEGDLLTVKKSVDDNKEDDGEAQRRLEEYFGDDGELNENEMFLKNYLSKQLWIDKDKGQKPSPLDLGEISEEEEELDREDEYEAKYNFRYEEGAGDRILGHARNPEGSVRIKSNARKSQRQRKEERENQKKMEMEQELKHLKNLKMKEILDKLNKIRAVAGIKDGEACALDQDDLEEDFDPEEYDKKMKETFDADYYEAEDADPGFGSDDDIGDIGKPDFDKEDELFGLPKGWDEPGSRDGFLAVREKVLKRKKNNHSELSQRVAAEEGDGEDAEEDDAEDDEGDGEDVEEDNAEDDEEDDAEDNEEDDAKDNEEDEDDELREGEEEDDREEDEEKVFLERGKRKRKRKISLREKIAVEKDLEEYYKLDYEDTIGDLKTRFKYAAVPTNRYGLTSEEILVMDDKDLNQYVSLKKLAPYTPTEWKVSKQKRYHLKKNKKSFIQDVHLEGQNDNKKKQKKTLHDEEEKVQIEKSNDESGTSRRSKRRRRQAELKLTHSRLIAYGKLPPKAKQHKKSSA</sequence>
<feature type="region of interest" description="Disordered" evidence="2">
    <location>
        <begin position="368"/>
        <end position="409"/>
    </location>
</feature>
<dbReference type="EMBL" id="JAINDJ010000002">
    <property type="protein sequence ID" value="KAG9459487.1"/>
    <property type="molecule type" value="Genomic_DNA"/>
</dbReference>
<feature type="compositionally biased region" description="Basic residues" evidence="2">
    <location>
        <begin position="675"/>
        <end position="685"/>
    </location>
</feature>
<feature type="compositionally biased region" description="Basic and acidic residues" evidence="2">
    <location>
        <begin position="41"/>
        <end position="51"/>
    </location>
</feature>
<feature type="compositionally biased region" description="Acidic residues" evidence="2">
    <location>
        <begin position="52"/>
        <end position="64"/>
    </location>
</feature>
<evidence type="ECO:0000256" key="1">
    <source>
        <dbReference type="ARBA" id="ARBA00007473"/>
    </source>
</evidence>
<dbReference type="PANTHER" id="PTHR14490:SF5">
    <property type="entry name" value="PROTEIN KRI1 HOMOLOG"/>
    <property type="match status" value="1"/>
</dbReference>
<gene>
    <name evidence="4" type="ORF">H6P81_003995</name>
</gene>
<name>A0AAV7FE59_ARIFI</name>
<dbReference type="GO" id="GO:0000447">
    <property type="term" value="P:endonucleolytic cleavage in ITS1 to separate SSU-rRNA from 5.8S rRNA and LSU-rRNA from tricistronic rRNA transcript (SSU-rRNA, 5.8S rRNA, LSU-rRNA)"/>
    <property type="evidence" value="ECO:0007669"/>
    <property type="project" value="TreeGrafter"/>
</dbReference>
<dbReference type="Pfam" id="PF05178">
    <property type="entry name" value="Kri1"/>
    <property type="match status" value="1"/>
</dbReference>
<protein>
    <recommendedName>
        <fullName evidence="3">Kri1-like C-terminal domain-containing protein</fullName>
    </recommendedName>
</protein>
<dbReference type="AlphaFoldDB" id="A0AAV7FE59"/>
<feature type="domain" description="Kri1-like C-terminal" evidence="3">
    <location>
        <begin position="527"/>
        <end position="608"/>
    </location>
</feature>
<dbReference type="Proteomes" id="UP000825729">
    <property type="component" value="Unassembled WGS sequence"/>
</dbReference>
<feature type="region of interest" description="Disordered" evidence="2">
    <location>
        <begin position="89"/>
        <end position="118"/>
    </location>
</feature>
<reference evidence="4 5" key="1">
    <citation type="submission" date="2021-07" db="EMBL/GenBank/DDBJ databases">
        <title>The Aristolochia fimbriata genome: insights into angiosperm evolution, floral development and chemical biosynthesis.</title>
        <authorList>
            <person name="Jiao Y."/>
        </authorList>
    </citation>
    <scope>NUCLEOTIDE SEQUENCE [LARGE SCALE GENOMIC DNA]</scope>
    <source>
        <strain evidence="4">IBCAS-2021</strain>
        <tissue evidence="4">Leaf</tissue>
    </source>
</reference>
<feature type="region of interest" description="Disordered" evidence="2">
    <location>
        <begin position="225"/>
        <end position="249"/>
    </location>
</feature>
<dbReference type="GO" id="GO:0005730">
    <property type="term" value="C:nucleolus"/>
    <property type="evidence" value="ECO:0007669"/>
    <property type="project" value="TreeGrafter"/>
</dbReference>
<comment type="similarity">
    <text evidence="1">Belongs to the KRI1 family.</text>
</comment>
<dbReference type="PANTHER" id="PTHR14490">
    <property type="entry name" value="ZINC FINGER, ZZ TYPE"/>
    <property type="match status" value="1"/>
</dbReference>
<feature type="region of interest" description="Disordered" evidence="2">
    <location>
        <begin position="41"/>
        <end position="66"/>
    </location>
</feature>
<feature type="region of interest" description="Disordered" evidence="2">
    <location>
        <begin position="423"/>
        <end position="507"/>
    </location>
</feature>
<evidence type="ECO:0000259" key="3">
    <source>
        <dbReference type="Pfam" id="PF12936"/>
    </source>
</evidence>
<feature type="compositionally biased region" description="Acidic residues" evidence="2">
    <location>
        <begin position="368"/>
        <end position="382"/>
    </location>
</feature>